<reference evidence="3" key="1">
    <citation type="journal article" date="2019" name="Int. J. Syst. Evol. Microbiol.">
        <title>The Global Catalogue of Microorganisms (GCM) 10K type strain sequencing project: providing services to taxonomists for standard genome sequencing and annotation.</title>
        <authorList>
            <consortium name="The Broad Institute Genomics Platform"/>
            <consortium name="The Broad Institute Genome Sequencing Center for Infectious Disease"/>
            <person name="Wu L."/>
            <person name="Ma J."/>
        </authorList>
    </citation>
    <scope>NUCLEOTIDE SEQUENCE [LARGE SCALE GENOMIC DNA]</scope>
    <source>
        <strain evidence="3">JCM 9458</strain>
    </source>
</reference>
<dbReference type="Proteomes" id="UP001501676">
    <property type="component" value="Unassembled WGS sequence"/>
</dbReference>
<evidence type="ECO:0000313" key="3">
    <source>
        <dbReference type="Proteomes" id="UP001501676"/>
    </source>
</evidence>
<comment type="caution">
    <text evidence="2">The sequence shown here is derived from an EMBL/GenBank/DDBJ whole genome shotgun (WGS) entry which is preliminary data.</text>
</comment>
<proteinExistence type="predicted"/>
<sequence length="110" mass="11995">MHSGPWHGKRANHPAGTRKPRQPAHQPRVSQRSCSAFVPFRAGVTASAANSPRFPDERSAPMACRDRRNPPAPKDGLPEKPPHARPGTVAFPKERPPDAAAGWPSRKSVR</sequence>
<feature type="compositionally biased region" description="Basic residues" evidence="1">
    <location>
        <begin position="7"/>
        <end position="22"/>
    </location>
</feature>
<keyword evidence="3" id="KW-1185">Reference proteome</keyword>
<organism evidence="2 3">
    <name type="scientific">Cryptosporangium minutisporangium</name>
    <dbReference type="NCBI Taxonomy" id="113569"/>
    <lineage>
        <taxon>Bacteria</taxon>
        <taxon>Bacillati</taxon>
        <taxon>Actinomycetota</taxon>
        <taxon>Actinomycetes</taxon>
        <taxon>Cryptosporangiales</taxon>
        <taxon>Cryptosporangiaceae</taxon>
        <taxon>Cryptosporangium</taxon>
    </lineage>
</organism>
<evidence type="ECO:0000313" key="2">
    <source>
        <dbReference type="EMBL" id="GAA3398971.1"/>
    </source>
</evidence>
<feature type="region of interest" description="Disordered" evidence="1">
    <location>
        <begin position="1"/>
        <end position="110"/>
    </location>
</feature>
<accession>A0ABP6TD72</accession>
<gene>
    <name evidence="2" type="ORF">GCM10020369_83760</name>
</gene>
<evidence type="ECO:0000256" key="1">
    <source>
        <dbReference type="SAM" id="MobiDB-lite"/>
    </source>
</evidence>
<protein>
    <submittedName>
        <fullName evidence="2">Uncharacterized protein</fullName>
    </submittedName>
</protein>
<name>A0ABP6TD72_9ACTN</name>
<dbReference type="EMBL" id="BAAAYN010000106">
    <property type="protein sequence ID" value="GAA3398971.1"/>
    <property type="molecule type" value="Genomic_DNA"/>
</dbReference>
<feature type="compositionally biased region" description="Basic and acidic residues" evidence="1">
    <location>
        <begin position="54"/>
        <end position="69"/>
    </location>
</feature>